<feature type="domain" description="Reverse transcriptase RNase H-like" evidence="7">
    <location>
        <begin position="3"/>
        <end position="48"/>
    </location>
</feature>
<organism evidence="8 9">
    <name type="scientific">Ranitomeya imitator</name>
    <name type="common">mimic poison frog</name>
    <dbReference type="NCBI Taxonomy" id="111125"/>
    <lineage>
        <taxon>Eukaryota</taxon>
        <taxon>Metazoa</taxon>
        <taxon>Chordata</taxon>
        <taxon>Craniata</taxon>
        <taxon>Vertebrata</taxon>
        <taxon>Euteleostomi</taxon>
        <taxon>Amphibia</taxon>
        <taxon>Batrachia</taxon>
        <taxon>Anura</taxon>
        <taxon>Neobatrachia</taxon>
        <taxon>Hyloidea</taxon>
        <taxon>Dendrobatidae</taxon>
        <taxon>Dendrobatinae</taxon>
        <taxon>Ranitomeya</taxon>
    </lineage>
</organism>
<gene>
    <name evidence="8" type="ORF">RIMI_LOCUS4876321</name>
</gene>
<dbReference type="PANTHER" id="PTHR46914:SF1">
    <property type="entry name" value="BACULOVIRAL IAP REPEAT-CONTAINING PROTEIN 1"/>
    <property type="match status" value="1"/>
</dbReference>
<evidence type="ECO:0000259" key="7">
    <source>
        <dbReference type="Pfam" id="PF17917"/>
    </source>
</evidence>
<evidence type="ECO:0000256" key="5">
    <source>
        <dbReference type="ARBA" id="ARBA00022801"/>
    </source>
</evidence>
<dbReference type="SUPFAM" id="SSF56672">
    <property type="entry name" value="DNA/RNA polymerases"/>
    <property type="match status" value="1"/>
</dbReference>
<dbReference type="EMBL" id="CAUEEQ010008065">
    <property type="protein sequence ID" value="CAJ0931778.1"/>
    <property type="molecule type" value="Genomic_DNA"/>
</dbReference>
<dbReference type="InterPro" id="IPR041373">
    <property type="entry name" value="RT_RNaseH"/>
</dbReference>
<name>A0ABN9L698_9NEOB</name>
<evidence type="ECO:0000256" key="4">
    <source>
        <dbReference type="ARBA" id="ARBA00022759"/>
    </source>
</evidence>
<protein>
    <recommendedName>
        <fullName evidence="7">Reverse transcriptase RNase H-like domain-containing protein</fullName>
    </recommendedName>
</protein>
<evidence type="ECO:0000256" key="6">
    <source>
        <dbReference type="ARBA" id="ARBA00022918"/>
    </source>
</evidence>
<dbReference type="Proteomes" id="UP001176940">
    <property type="component" value="Unassembled WGS sequence"/>
</dbReference>
<keyword evidence="6" id="KW-0695">RNA-directed DNA polymerase</keyword>
<dbReference type="PANTHER" id="PTHR46914">
    <property type="entry name" value="BACULOVIRAL IAP REPEAT-CONTAINING PROTEIN 1"/>
    <property type="match status" value="1"/>
</dbReference>
<keyword evidence="3" id="KW-0540">Nuclease</keyword>
<evidence type="ECO:0000256" key="1">
    <source>
        <dbReference type="ARBA" id="ARBA00022679"/>
    </source>
</evidence>
<dbReference type="InterPro" id="IPR028789">
    <property type="entry name" value="Naip"/>
</dbReference>
<keyword evidence="1" id="KW-0808">Transferase</keyword>
<evidence type="ECO:0000256" key="3">
    <source>
        <dbReference type="ARBA" id="ARBA00022722"/>
    </source>
</evidence>
<keyword evidence="4" id="KW-0255">Endonuclease</keyword>
<dbReference type="InterPro" id="IPR043502">
    <property type="entry name" value="DNA/RNA_pol_sf"/>
</dbReference>
<comment type="caution">
    <text evidence="8">The sequence shown here is derived from an EMBL/GenBank/DDBJ whole genome shotgun (WGS) entry which is preliminary data.</text>
</comment>
<evidence type="ECO:0000256" key="2">
    <source>
        <dbReference type="ARBA" id="ARBA00022695"/>
    </source>
</evidence>
<dbReference type="Pfam" id="PF17917">
    <property type="entry name" value="RT_RNaseH"/>
    <property type="match status" value="1"/>
</dbReference>
<proteinExistence type="predicted"/>
<keyword evidence="2" id="KW-0548">Nucleotidyltransferase</keyword>
<dbReference type="InterPro" id="IPR032675">
    <property type="entry name" value="LRR_dom_sf"/>
</dbReference>
<keyword evidence="9" id="KW-1185">Reference proteome</keyword>
<feature type="non-terminal residue" evidence="8">
    <location>
        <position position="487"/>
    </location>
</feature>
<sequence length="487" mass="55361">MMLTFEEWRHWHEGAKHRVVVLTDHKNLTYLESAKRLNPRQARWSLFFFSRFDFVVSYFPGSKNVKADALSRSFVPDSPGLPEPAGILKEGLPASGPGVSLSALTDQAEGAAHTICVIAPSDLDSQSADAGKMEAPGRWSGARWLERGQFPLTAIHLAVQVTMDSIATGSVPQDWRIANVVPIFKKGSKSDPGNYRPVSLTSIVGKIFEGFLRDVILDYLNENNCLTPYQHGFMRNRSCQTNLISFYEEVSYRLDHANFIEHFSNLTSFTMRCTYCPGLENIISSLCKNGKMKELRFPELGLYDKEIIHLAKGLAYLEQLEEFTFPGGHGVRKTMAYFMEALQHMPNLVNLTIQCQLLTDSSLLELAKITADGHLRNLQYLDINNNPHITQSGWREFFLLMDNLPKLTDLNISRSLSHQQITDPVTFIAFTQCVSRLHSVNVLSMFGWLLDDKDIEMFDSMKMRHPQSKWINLYYKWALPFPPLLTK</sequence>
<evidence type="ECO:0000313" key="8">
    <source>
        <dbReference type="EMBL" id="CAJ0931778.1"/>
    </source>
</evidence>
<reference evidence="8" key="1">
    <citation type="submission" date="2023-07" db="EMBL/GenBank/DDBJ databases">
        <authorList>
            <person name="Stuckert A."/>
        </authorList>
    </citation>
    <scope>NUCLEOTIDE SEQUENCE</scope>
</reference>
<keyword evidence="5" id="KW-0378">Hydrolase</keyword>
<accession>A0ABN9L698</accession>
<dbReference type="Gene3D" id="3.80.10.10">
    <property type="entry name" value="Ribonuclease Inhibitor"/>
    <property type="match status" value="1"/>
</dbReference>
<dbReference type="SUPFAM" id="SSF52047">
    <property type="entry name" value="RNI-like"/>
    <property type="match status" value="1"/>
</dbReference>
<evidence type="ECO:0000313" key="9">
    <source>
        <dbReference type="Proteomes" id="UP001176940"/>
    </source>
</evidence>